<proteinExistence type="predicted"/>
<gene>
    <name evidence="2" type="ORF">PAXRUDRAFT_174320</name>
</gene>
<feature type="region of interest" description="Disordered" evidence="1">
    <location>
        <begin position="41"/>
        <end position="114"/>
    </location>
</feature>
<accession>A0A0D0CIE2</accession>
<evidence type="ECO:0000256" key="1">
    <source>
        <dbReference type="SAM" id="MobiDB-lite"/>
    </source>
</evidence>
<organism evidence="2 3">
    <name type="scientific">Paxillus rubicundulus Ve08.2h10</name>
    <dbReference type="NCBI Taxonomy" id="930991"/>
    <lineage>
        <taxon>Eukaryota</taxon>
        <taxon>Fungi</taxon>
        <taxon>Dikarya</taxon>
        <taxon>Basidiomycota</taxon>
        <taxon>Agaricomycotina</taxon>
        <taxon>Agaricomycetes</taxon>
        <taxon>Agaricomycetidae</taxon>
        <taxon>Boletales</taxon>
        <taxon>Paxilineae</taxon>
        <taxon>Paxillaceae</taxon>
        <taxon>Paxillus</taxon>
    </lineage>
</organism>
<evidence type="ECO:0000313" key="3">
    <source>
        <dbReference type="Proteomes" id="UP000054538"/>
    </source>
</evidence>
<dbReference type="EMBL" id="KN828468">
    <property type="protein sequence ID" value="KIK74923.1"/>
    <property type="molecule type" value="Genomic_DNA"/>
</dbReference>
<dbReference type="Proteomes" id="UP000054538">
    <property type="component" value="Unassembled WGS sequence"/>
</dbReference>
<reference evidence="3" key="2">
    <citation type="submission" date="2015-01" db="EMBL/GenBank/DDBJ databases">
        <title>Evolutionary Origins and Diversification of the Mycorrhizal Mutualists.</title>
        <authorList>
            <consortium name="DOE Joint Genome Institute"/>
            <consortium name="Mycorrhizal Genomics Consortium"/>
            <person name="Kohler A."/>
            <person name="Kuo A."/>
            <person name="Nagy L.G."/>
            <person name="Floudas D."/>
            <person name="Copeland A."/>
            <person name="Barry K.W."/>
            <person name="Cichocki N."/>
            <person name="Veneault-Fourrey C."/>
            <person name="LaButti K."/>
            <person name="Lindquist E.A."/>
            <person name="Lipzen A."/>
            <person name="Lundell T."/>
            <person name="Morin E."/>
            <person name="Murat C."/>
            <person name="Riley R."/>
            <person name="Ohm R."/>
            <person name="Sun H."/>
            <person name="Tunlid A."/>
            <person name="Henrissat B."/>
            <person name="Grigoriev I.V."/>
            <person name="Hibbett D.S."/>
            <person name="Martin F."/>
        </authorList>
    </citation>
    <scope>NUCLEOTIDE SEQUENCE [LARGE SCALE GENOMIC DNA]</scope>
    <source>
        <strain evidence="3">Ve08.2h10</strain>
    </source>
</reference>
<protein>
    <submittedName>
        <fullName evidence="2">Uncharacterized protein</fullName>
    </submittedName>
</protein>
<sequence length="114" mass="12390">MYHVGVSTYGHWVYLEDQQMVTVEQDISFKRCKGSVLGPPCLQIKGEKRKGSDDDQHANLKDPATTDISNPPPSPTITTKPNATPNKPDAPSLTTIDPLGLNFEAPAPTLRCST</sequence>
<keyword evidence="3" id="KW-1185">Reference proteome</keyword>
<dbReference type="InParanoid" id="A0A0D0CIE2"/>
<feature type="compositionally biased region" description="Basic and acidic residues" evidence="1">
    <location>
        <begin position="45"/>
        <end position="60"/>
    </location>
</feature>
<reference evidence="2 3" key="1">
    <citation type="submission" date="2014-04" db="EMBL/GenBank/DDBJ databases">
        <authorList>
            <consortium name="DOE Joint Genome Institute"/>
            <person name="Kuo A."/>
            <person name="Kohler A."/>
            <person name="Jargeat P."/>
            <person name="Nagy L.G."/>
            <person name="Floudas D."/>
            <person name="Copeland A."/>
            <person name="Barry K.W."/>
            <person name="Cichocki N."/>
            <person name="Veneault-Fourrey C."/>
            <person name="LaButti K."/>
            <person name="Lindquist E.A."/>
            <person name="Lipzen A."/>
            <person name="Lundell T."/>
            <person name="Morin E."/>
            <person name="Murat C."/>
            <person name="Sun H."/>
            <person name="Tunlid A."/>
            <person name="Henrissat B."/>
            <person name="Grigoriev I.V."/>
            <person name="Hibbett D.S."/>
            <person name="Martin F."/>
            <person name="Nordberg H.P."/>
            <person name="Cantor M.N."/>
            <person name="Hua S.X."/>
        </authorList>
    </citation>
    <scope>NUCLEOTIDE SEQUENCE [LARGE SCALE GENOMIC DNA]</scope>
    <source>
        <strain evidence="2 3">Ve08.2h10</strain>
    </source>
</reference>
<name>A0A0D0CIE2_9AGAM</name>
<evidence type="ECO:0000313" key="2">
    <source>
        <dbReference type="EMBL" id="KIK74923.1"/>
    </source>
</evidence>
<dbReference type="HOGENOM" id="CLU_170773_0_0_1"/>
<dbReference type="AlphaFoldDB" id="A0A0D0CIE2"/>